<reference evidence="1" key="1">
    <citation type="submission" date="2023-07" db="EMBL/GenBank/DDBJ databases">
        <title>Genome content predicts the carbon catabolic preferences of heterotrophic bacteria.</title>
        <authorList>
            <person name="Gralka M."/>
        </authorList>
    </citation>
    <scope>NUCLEOTIDE SEQUENCE</scope>
    <source>
        <strain evidence="1">C2R13</strain>
    </source>
</reference>
<evidence type="ECO:0000313" key="2">
    <source>
        <dbReference type="Proteomes" id="UP001170481"/>
    </source>
</evidence>
<dbReference type="EMBL" id="JAUORK010000006">
    <property type="protein sequence ID" value="MDO6671887.1"/>
    <property type="molecule type" value="Genomic_DNA"/>
</dbReference>
<sequence length="118" mass="13445">MKLKILLWVLGLLLKRAFKRDPEFRAELEKRPLDWGVATEDMSIARHYRMSHAGVTTGSGLPVDTELELRFADSDSAVAFLLKPSPRAFLQGLMDQRVRLVGDSAQLNRLQSLLKRIR</sequence>
<evidence type="ECO:0000313" key="1">
    <source>
        <dbReference type="EMBL" id="MDO6671887.1"/>
    </source>
</evidence>
<gene>
    <name evidence="1" type="ORF">Q4535_07095</name>
</gene>
<dbReference type="RefSeq" id="WP_054556348.1">
    <property type="nucleotide sequence ID" value="NZ_CAXNSG010000001.1"/>
</dbReference>
<dbReference type="Proteomes" id="UP001170481">
    <property type="component" value="Unassembled WGS sequence"/>
</dbReference>
<proteinExistence type="predicted"/>
<protein>
    <recommendedName>
        <fullName evidence="3">SCP-2 sterol transfer family protein</fullName>
    </recommendedName>
</protein>
<evidence type="ECO:0008006" key="3">
    <source>
        <dbReference type="Google" id="ProtNLM"/>
    </source>
</evidence>
<comment type="caution">
    <text evidence="1">The sequence shown here is derived from an EMBL/GenBank/DDBJ whole genome shotgun (WGS) entry which is preliminary data.</text>
</comment>
<name>A0AAP4WX59_9GAMM</name>
<dbReference type="AlphaFoldDB" id="A0AAP4WX59"/>
<organism evidence="1 2">
    <name type="scientific">Cobetia amphilecti</name>
    <dbReference type="NCBI Taxonomy" id="1055104"/>
    <lineage>
        <taxon>Bacteria</taxon>
        <taxon>Pseudomonadati</taxon>
        <taxon>Pseudomonadota</taxon>
        <taxon>Gammaproteobacteria</taxon>
        <taxon>Oceanospirillales</taxon>
        <taxon>Halomonadaceae</taxon>
        <taxon>Cobetia</taxon>
    </lineage>
</organism>
<dbReference type="GeneID" id="97324581"/>
<accession>A0AAP4WX59</accession>